<dbReference type="EMBL" id="JANVFS010000021">
    <property type="protein sequence ID" value="KAJ4476027.1"/>
    <property type="molecule type" value="Genomic_DNA"/>
</dbReference>
<reference evidence="1" key="1">
    <citation type="submission" date="2022-08" db="EMBL/GenBank/DDBJ databases">
        <authorList>
            <consortium name="DOE Joint Genome Institute"/>
            <person name="Min B."/>
            <person name="Riley R."/>
            <person name="Sierra-Patev S."/>
            <person name="Naranjo-Ortiz M."/>
            <person name="Looney B."/>
            <person name="Konkel Z."/>
            <person name="Slot J.C."/>
            <person name="Sakamoto Y."/>
            <person name="Steenwyk J.L."/>
            <person name="Rokas A."/>
            <person name="Carro J."/>
            <person name="Camarero S."/>
            <person name="Ferreira P."/>
            <person name="Molpeceres G."/>
            <person name="Ruiz-Duenas F.J."/>
            <person name="Serrano A."/>
            <person name="Henrissat B."/>
            <person name="Drula E."/>
            <person name="Hughes K.W."/>
            <person name="Mata J.L."/>
            <person name="Ishikawa N.K."/>
            <person name="Vargas-Isla R."/>
            <person name="Ushijima S."/>
            <person name="Smith C.A."/>
            <person name="Ahrendt S."/>
            <person name="Andreopoulos W."/>
            <person name="He G."/>
            <person name="Labutti K."/>
            <person name="Lipzen A."/>
            <person name="Ng V."/>
            <person name="Sandor L."/>
            <person name="Barry K."/>
            <person name="Martinez A.T."/>
            <person name="Xiao Y."/>
            <person name="Gibbons J.G."/>
            <person name="Terashima K."/>
            <person name="Hibbett D.S."/>
            <person name="Grigoriev I.V."/>
        </authorList>
    </citation>
    <scope>NUCLEOTIDE SEQUENCE</scope>
    <source>
        <strain evidence="1">Sp2 HRB7682 ss15</strain>
    </source>
</reference>
<gene>
    <name evidence="1" type="ORF">C8J55DRAFT_432014</name>
</gene>
<name>A0A9W9A9M9_9AGAR</name>
<evidence type="ECO:0000313" key="1">
    <source>
        <dbReference type="EMBL" id="KAJ4476027.1"/>
    </source>
</evidence>
<dbReference type="Proteomes" id="UP001150238">
    <property type="component" value="Unassembled WGS sequence"/>
</dbReference>
<comment type="caution">
    <text evidence="1">The sequence shown here is derived from an EMBL/GenBank/DDBJ whole genome shotgun (WGS) entry which is preliminary data.</text>
</comment>
<protein>
    <submittedName>
        <fullName evidence="1">Uncharacterized protein</fullName>
    </submittedName>
</protein>
<accession>A0A9W9A9M9</accession>
<evidence type="ECO:0000313" key="2">
    <source>
        <dbReference type="Proteomes" id="UP001150238"/>
    </source>
</evidence>
<dbReference type="AlphaFoldDB" id="A0A9W9A9M9"/>
<proteinExistence type="predicted"/>
<organism evidence="1 2">
    <name type="scientific">Lentinula lateritia</name>
    <dbReference type="NCBI Taxonomy" id="40482"/>
    <lineage>
        <taxon>Eukaryota</taxon>
        <taxon>Fungi</taxon>
        <taxon>Dikarya</taxon>
        <taxon>Basidiomycota</taxon>
        <taxon>Agaricomycotina</taxon>
        <taxon>Agaricomycetes</taxon>
        <taxon>Agaricomycetidae</taxon>
        <taxon>Agaricales</taxon>
        <taxon>Marasmiineae</taxon>
        <taxon>Omphalotaceae</taxon>
        <taxon>Lentinula</taxon>
    </lineage>
</organism>
<sequence length="81" mass="9100">LQPTFNSAFWMLKVGMYRDNTSKTLTPQDGNSLAVLFNVALNDTWKELINEGLEKNWVELGPVPPESPDTISPFIGEFEVT</sequence>
<reference evidence="1" key="2">
    <citation type="journal article" date="2023" name="Proc. Natl. Acad. Sci. U.S.A.">
        <title>A global phylogenomic analysis of the shiitake genus Lentinula.</title>
        <authorList>
            <person name="Sierra-Patev S."/>
            <person name="Min B."/>
            <person name="Naranjo-Ortiz M."/>
            <person name="Looney B."/>
            <person name="Konkel Z."/>
            <person name="Slot J.C."/>
            <person name="Sakamoto Y."/>
            <person name="Steenwyk J.L."/>
            <person name="Rokas A."/>
            <person name="Carro J."/>
            <person name="Camarero S."/>
            <person name="Ferreira P."/>
            <person name="Molpeceres G."/>
            <person name="Ruiz-Duenas F.J."/>
            <person name="Serrano A."/>
            <person name="Henrissat B."/>
            <person name="Drula E."/>
            <person name="Hughes K.W."/>
            <person name="Mata J.L."/>
            <person name="Ishikawa N.K."/>
            <person name="Vargas-Isla R."/>
            <person name="Ushijima S."/>
            <person name="Smith C.A."/>
            <person name="Donoghue J."/>
            <person name="Ahrendt S."/>
            <person name="Andreopoulos W."/>
            <person name="He G."/>
            <person name="LaButti K."/>
            <person name="Lipzen A."/>
            <person name="Ng V."/>
            <person name="Riley R."/>
            <person name="Sandor L."/>
            <person name="Barry K."/>
            <person name="Martinez A.T."/>
            <person name="Xiao Y."/>
            <person name="Gibbons J.G."/>
            <person name="Terashima K."/>
            <person name="Grigoriev I.V."/>
            <person name="Hibbett D."/>
        </authorList>
    </citation>
    <scope>NUCLEOTIDE SEQUENCE</scope>
    <source>
        <strain evidence="1">Sp2 HRB7682 ss15</strain>
    </source>
</reference>
<feature type="non-terminal residue" evidence="1">
    <location>
        <position position="1"/>
    </location>
</feature>